<keyword evidence="4" id="KW-1185">Reference proteome</keyword>
<proteinExistence type="predicted"/>
<evidence type="ECO:0000259" key="2">
    <source>
        <dbReference type="Pfam" id="PF00149"/>
    </source>
</evidence>
<dbReference type="InterPro" id="IPR029052">
    <property type="entry name" value="Metallo-depent_PP-like"/>
</dbReference>
<reference evidence="3" key="1">
    <citation type="submission" date="2021-11" db="EMBL/GenBank/DDBJ databases">
        <authorList>
            <person name="Qingchun L."/>
            <person name="Dong Z."/>
            <person name="Zongwei Q."/>
            <person name="Jia Z."/>
            <person name="Duotao L."/>
        </authorList>
    </citation>
    <scope>NUCLEOTIDE SEQUENCE</scope>
    <source>
        <strain evidence="3">WLY-B-L2</strain>
    </source>
</reference>
<dbReference type="RefSeq" id="WP_179977000.1">
    <property type="nucleotide sequence ID" value="NZ_JAJJPB010000002.1"/>
</dbReference>
<keyword evidence="1" id="KW-0812">Transmembrane</keyword>
<name>A0ABS8N1V4_9CLOT</name>
<evidence type="ECO:0000313" key="3">
    <source>
        <dbReference type="EMBL" id="MCC9293782.1"/>
    </source>
</evidence>
<evidence type="ECO:0000313" key="4">
    <source>
        <dbReference type="Proteomes" id="UP001165422"/>
    </source>
</evidence>
<dbReference type="SUPFAM" id="SSF56300">
    <property type="entry name" value="Metallo-dependent phosphatases"/>
    <property type="match status" value="1"/>
</dbReference>
<dbReference type="PANTHER" id="PTHR31302:SF0">
    <property type="entry name" value="TRANSMEMBRANE PROTEIN WITH METALLOPHOSPHOESTERASE DOMAIN"/>
    <property type="match status" value="1"/>
</dbReference>
<dbReference type="Gene3D" id="3.60.21.10">
    <property type="match status" value="1"/>
</dbReference>
<organism evidence="3 4">
    <name type="scientific">Clostridium aromativorans</name>
    <dbReference type="NCBI Taxonomy" id="2836848"/>
    <lineage>
        <taxon>Bacteria</taxon>
        <taxon>Bacillati</taxon>
        <taxon>Bacillota</taxon>
        <taxon>Clostridia</taxon>
        <taxon>Eubacteriales</taxon>
        <taxon>Clostridiaceae</taxon>
        <taxon>Clostridium</taxon>
    </lineage>
</organism>
<dbReference type="CDD" id="cd07385">
    <property type="entry name" value="MPP_YkuE_C"/>
    <property type="match status" value="1"/>
</dbReference>
<sequence>MIYVIGILSVFIFTGVNLYIGITVFETFKYFVTFINSYVYWIVFLLLVLSFFIGKFFKKILPEFISKMFYLIGCYWLAVIFYFIIAVIIFQIIKLTCYLLPFAYISDGIKWRAVFYAVSMMIICVILIIGTYNANSIRLSKYNLQVEKNINGIEKLNIVMISDIHAGRIVGKSRVKNLVKNVNSLKPDLVILAGDIIDDDVDLKEMKDILTPLKDIDSAYGVYAVFGNHEYIGRNTGYMTEEYKRLNIKLLVDEFEGIDNRFYIIGRNDIAYKNFTGKERKNIFQLTDRCDKTKLLIAVDHRPVDLENCKNAGIDIQFSGHTHRGQLHPLNLITKRIFKIDWGYLKDGKFNIIVSSGFGTWGPPIRIHSRSEIVEVILKGAVN</sequence>
<evidence type="ECO:0000256" key="1">
    <source>
        <dbReference type="SAM" id="Phobius"/>
    </source>
</evidence>
<dbReference type="Proteomes" id="UP001165422">
    <property type="component" value="Unassembled WGS sequence"/>
</dbReference>
<feature type="transmembrane region" description="Helical" evidence="1">
    <location>
        <begin position="38"/>
        <end position="57"/>
    </location>
</feature>
<protein>
    <submittedName>
        <fullName evidence="3">Metallophosphoesterase</fullName>
    </submittedName>
</protein>
<feature type="transmembrane region" description="Helical" evidence="1">
    <location>
        <begin position="7"/>
        <end position="32"/>
    </location>
</feature>
<keyword evidence="1" id="KW-0472">Membrane</keyword>
<gene>
    <name evidence="3" type="ORF">LN736_02720</name>
</gene>
<accession>A0ABS8N1V4</accession>
<dbReference type="PANTHER" id="PTHR31302">
    <property type="entry name" value="TRANSMEMBRANE PROTEIN WITH METALLOPHOSPHOESTERASE DOMAIN-RELATED"/>
    <property type="match status" value="1"/>
</dbReference>
<dbReference type="InterPro" id="IPR004843">
    <property type="entry name" value="Calcineurin-like_PHP"/>
</dbReference>
<keyword evidence="1" id="KW-1133">Transmembrane helix</keyword>
<dbReference type="Pfam" id="PF00149">
    <property type="entry name" value="Metallophos"/>
    <property type="match status" value="1"/>
</dbReference>
<feature type="transmembrane region" description="Helical" evidence="1">
    <location>
        <begin position="69"/>
        <end position="93"/>
    </location>
</feature>
<comment type="caution">
    <text evidence="3">The sequence shown here is derived from an EMBL/GenBank/DDBJ whole genome shotgun (WGS) entry which is preliminary data.</text>
</comment>
<dbReference type="InterPro" id="IPR051158">
    <property type="entry name" value="Metallophosphoesterase_sf"/>
</dbReference>
<feature type="transmembrane region" description="Helical" evidence="1">
    <location>
        <begin position="113"/>
        <end position="132"/>
    </location>
</feature>
<feature type="domain" description="Calcineurin-like phosphoesterase" evidence="2">
    <location>
        <begin position="157"/>
        <end position="324"/>
    </location>
</feature>
<dbReference type="EMBL" id="JAJJPB010000002">
    <property type="protein sequence ID" value="MCC9293782.1"/>
    <property type="molecule type" value="Genomic_DNA"/>
</dbReference>